<dbReference type="EMBL" id="CP019471">
    <property type="protein sequence ID" value="UQC74393.1"/>
    <property type="molecule type" value="Genomic_DNA"/>
</dbReference>
<dbReference type="Proteomes" id="UP000830671">
    <property type="component" value="Chromosome 1"/>
</dbReference>
<name>A0A9Q8W884_9PEZI</name>
<comment type="similarity">
    <text evidence="1">Belongs to the TCP11 family.</text>
</comment>
<evidence type="ECO:0000313" key="3">
    <source>
        <dbReference type="EMBL" id="UQC74393.1"/>
    </source>
</evidence>
<evidence type="ECO:0000256" key="2">
    <source>
        <dbReference type="SAM" id="MobiDB-lite"/>
    </source>
</evidence>
<dbReference type="GO" id="GO:0010737">
    <property type="term" value="P:protein kinase A signaling"/>
    <property type="evidence" value="ECO:0007669"/>
    <property type="project" value="TreeGrafter"/>
</dbReference>
<dbReference type="KEGG" id="clup:CLUP02_01043"/>
<dbReference type="GeneID" id="73335096"/>
<feature type="region of interest" description="Disordered" evidence="2">
    <location>
        <begin position="231"/>
        <end position="325"/>
    </location>
</feature>
<organism evidence="3 4">
    <name type="scientific">Colletotrichum lupini</name>
    <dbReference type="NCBI Taxonomy" id="145971"/>
    <lineage>
        <taxon>Eukaryota</taxon>
        <taxon>Fungi</taxon>
        <taxon>Dikarya</taxon>
        <taxon>Ascomycota</taxon>
        <taxon>Pezizomycotina</taxon>
        <taxon>Sordariomycetes</taxon>
        <taxon>Hypocreomycetidae</taxon>
        <taxon>Glomerellales</taxon>
        <taxon>Glomerellaceae</taxon>
        <taxon>Colletotrichum</taxon>
        <taxon>Colletotrichum acutatum species complex</taxon>
    </lineage>
</organism>
<dbReference type="RefSeq" id="XP_049136043.1">
    <property type="nucleotide sequence ID" value="XM_049280086.1"/>
</dbReference>
<evidence type="ECO:0000313" key="4">
    <source>
        <dbReference type="Proteomes" id="UP000830671"/>
    </source>
</evidence>
<dbReference type="AlphaFoldDB" id="A0A9Q8W884"/>
<feature type="non-terminal residue" evidence="3">
    <location>
        <position position="1"/>
    </location>
</feature>
<accession>A0A9Q8W884</accession>
<feature type="compositionally biased region" description="Low complexity" evidence="2">
    <location>
        <begin position="291"/>
        <end position="322"/>
    </location>
</feature>
<feature type="compositionally biased region" description="Polar residues" evidence="2">
    <location>
        <begin position="679"/>
        <end position="707"/>
    </location>
</feature>
<dbReference type="PANTHER" id="PTHR12832">
    <property type="entry name" value="TESTIS-SPECIFIC PROTEIN PBS13 T-COMPLEX 11"/>
    <property type="match status" value="1"/>
</dbReference>
<sequence length="897" mass="99537">QSLIASGYPTPPEQSPSLLLLPAPAPTFLNNHLAALARPPIDFYPFPPHESSLLQPPTTAAFLPRQQYPTNSRYTLYTHSTTSSGSEFPSDPTNDISRSDLAACLLLSRASAASTLLPQRTPSVVQSLLSAALRSSAWANIPRPIRPPLILVLDDCNSCCIPPPAQLLLFLLQYFVTFGKLQQAYSAHPATDGCKLAGVLPPSLWNSLAHYTGLREPTPAFARVTRISKMAGDQGAGGGIESNRRHMSTSTRNGENEPIQESEPQTGKQTQQEEAKPQFKQSSQVSPRGFNPPSNTSTPTTAPLMARASSNSSTVSTPNVPTDSYFGTVPEVKASAPRISRPIEPPVTKVTLSELDVCKIMHNPKLRHDINFDPELHFRPNLDGDKGKRKQHKADLFWNTLQEQLIQFVSEPESFFSAHGQDDDWCLPSLLKAVKEIIQTLVPQRDRVYLDEGLNVDLLMQQFYRGIADLEKLALWLSRVLKSHCAPMRDEWVDQMYTQLSNGNRTNNVDELVKGMKSLLSVLEAMKLDVANHQIRCLRPILIEGTIPFERKFFEKKIQGSKLDVTQANAWYRDAEQRYAASVSPIAAHSFGEMSVFFEAISRLVLPSVSEKALPNTFIFDEERFGKLRADMLDAINLEVCMRMYDDLERVGRLNAPLFASSFSQFDDEPRSRPLSMTPDFNFNTPPSRPSSLAFSSGDSATSSPRSSLILPPQPTSDPTESLAKARDVYNSLVALLHTSPPPRRHESRWEAIAPSLALQIFRFTNAPADMLPVFESKLASHVCDINSPLFQEVEAHFHHRLLMELQKRVREFRGLTGVGLFTVATGGRAQGSGRSIGSPDREGSVSDGNRENRDDGGIEDMATRLAHLGILHWRVFAGLAYTEEEQADSLMEMNQF</sequence>
<dbReference type="Pfam" id="PF05794">
    <property type="entry name" value="Tcp11"/>
    <property type="match status" value="1"/>
</dbReference>
<feature type="compositionally biased region" description="Basic and acidic residues" evidence="2">
    <location>
        <begin position="840"/>
        <end position="857"/>
    </location>
</feature>
<proteinExistence type="inferred from homology"/>
<feature type="region of interest" description="Disordered" evidence="2">
    <location>
        <begin position="665"/>
        <end position="722"/>
    </location>
</feature>
<protein>
    <submittedName>
        <fullName evidence="3">T-complex protein 11</fullName>
    </submittedName>
</protein>
<feature type="region of interest" description="Disordered" evidence="2">
    <location>
        <begin position="830"/>
        <end position="858"/>
    </location>
</feature>
<keyword evidence="4" id="KW-1185">Reference proteome</keyword>
<dbReference type="PANTHER" id="PTHR12832:SF11">
    <property type="entry name" value="LD23868P"/>
    <property type="match status" value="1"/>
</dbReference>
<evidence type="ECO:0000256" key="1">
    <source>
        <dbReference type="ARBA" id="ARBA00010954"/>
    </source>
</evidence>
<reference evidence="3" key="1">
    <citation type="journal article" date="2021" name="Mol. Plant Microbe Interact.">
        <title>Complete Genome Sequence of the Plant-Pathogenic Fungus Colletotrichum lupini.</title>
        <authorList>
            <person name="Baroncelli R."/>
            <person name="Pensec F."/>
            <person name="Da Lio D."/>
            <person name="Boufleur T."/>
            <person name="Vicente I."/>
            <person name="Sarrocco S."/>
            <person name="Picot A."/>
            <person name="Baraldi E."/>
            <person name="Sukno S."/>
            <person name="Thon M."/>
            <person name="Le Floch G."/>
        </authorList>
    </citation>
    <scope>NUCLEOTIDE SEQUENCE</scope>
    <source>
        <strain evidence="3">IMI 504893</strain>
    </source>
</reference>
<gene>
    <name evidence="3" type="ORF">CLUP02_01043</name>
</gene>
<dbReference type="InterPro" id="IPR008862">
    <property type="entry name" value="Tcp11"/>
</dbReference>